<keyword evidence="2" id="KW-1185">Reference proteome</keyword>
<dbReference type="Proteomes" id="UP000828048">
    <property type="component" value="Chromosome 10"/>
</dbReference>
<evidence type="ECO:0000313" key="1">
    <source>
        <dbReference type="EMBL" id="KAH7840698.1"/>
    </source>
</evidence>
<organism evidence="1 2">
    <name type="scientific">Vaccinium darrowii</name>
    <dbReference type="NCBI Taxonomy" id="229202"/>
    <lineage>
        <taxon>Eukaryota</taxon>
        <taxon>Viridiplantae</taxon>
        <taxon>Streptophyta</taxon>
        <taxon>Embryophyta</taxon>
        <taxon>Tracheophyta</taxon>
        <taxon>Spermatophyta</taxon>
        <taxon>Magnoliopsida</taxon>
        <taxon>eudicotyledons</taxon>
        <taxon>Gunneridae</taxon>
        <taxon>Pentapetalae</taxon>
        <taxon>asterids</taxon>
        <taxon>Ericales</taxon>
        <taxon>Ericaceae</taxon>
        <taxon>Vaccinioideae</taxon>
        <taxon>Vaccinieae</taxon>
        <taxon>Vaccinium</taxon>
    </lineage>
</organism>
<name>A0ACB7XIU4_9ERIC</name>
<reference evidence="1 2" key="1">
    <citation type="journal article" date="2021" name="Hortic Res">
        <title>High-quality reference genome and annotation aids understanding of berry development for evergreen blueberry (Vaccinium darrowii).</title>
        <authorList>
            <person name="Yu J."/>
            <person name="Hulse-Kemp A.M."/>
            <person name="Babiker E."/>
            <person name="Staton M."/>
        </authorList>
    </citation>
    <scope>NUCLEOTIDE SEQUENCE [LARGE SCALE GENOMIC DNA]</scope>
    <source>
        <strain evidence="2">cv. NJ 8807/NJ 8810</strain>
        <tissue evidence="1">Young leaf</tissue>
    </source>
</reference>
<dbReference type="EMBL" id="CM037160">
    <property type="protein sequence ID" value="KAH7840698.1"/>
    <property type="molecule type" value="Genomic_DNA"/>
</dbReference>
<protein>
    <submittedName>
        <fullName evidence="1">Uncharacterized protein</fullName>
    </submittedName>
</protein>
<sequence>MELLIKELQQFEGIQPVLKGRFPLSPALAPTFQLYMTSMIENEYKLLARSGNKVQEWAMMPREPLVEELLLVLPHCLLTPQLHLPCGDERNHKIISLMYLLKDSGRTTATILERNQNRKGVENKEDKYMKEKRKEIQCKVALILLNYFTHVPARPSAREPDRPWLKGKVPDENSQMAARPSLFLCIG</sequence>
<proteinExistence type="predicted"/>
<accession>A0ACB7XIU4</accession>
<gene>
    <name evidence="1" type="ORF">Vadar_020409</name>
</gene>
<comment type="caution">
    <text evidence="1">The sequence shown here is derived from an EMBL/GenBank/DDBJ whole genome shotgun (WGS) entry which is preliminary data.</text>
</comment>
<evidence type="ECO:0000313" key="2">
    <source>
        <dbReference type="Proteomes" id="UP000828048"/>
    </source>
</evidence>